<comment type="caution">
    <text evidence="4">The sequence shown here is derived from an EMBL/GenBank/DDBJ whole genome shotgun (WGS) entry which is preliminary data.</text>
</comment>
<dbReference type="OrthoDB" id="185373at2759"/>
<dbReference type="AlphaFoldDB" id="A0A9P1G6D7"/>
<dbReference type="EMBL" id="CAMXCT020002996">
    <property type="protein sequence ID" value="CAL1155123.1"/>
    <property type="molecule type" value="Genomic_DNA"/>
</dbReference>
<gene>
    <name evidence="4" type="ORF">C1SCF055_LOCUS27765</name>
</gene>
<accession>A0A9P1G6D7</accession>
<evidence type="ECO:0000313" key="6">
    <source>
        <dbReference type="Proteomes" id="UP001152797"/>
    </source>
</evidence>
<dbReference type="PANTHER" id="PTHR47936">
    <property type="entry name" value="PPR_LONG DOMAIN-CONTAINING PROTEIN"/>
    <property type="match status" value="1"/>
</dbReference>
<keyword evidence="3" id="KW-1133">Transmembrane helix</keyword>
<keyword evidence="6" id="KW-1185">Reference proteome</keyword>
<feature type="region of interest" description="Disordered" evidence="2">
    <location>
        <begin position="438"/>
        <end position="457"/>
    </location>
</feature>
<keyword evidence="3" id="KW-0812">Transmembrane</keyword>
<keyword evidence="1" id="KW-0677">Repeat</keyword>
<dbReference type="EMBL" id="CAMXCT010002996">
    <property type="protein sequence ID" value="CAI4001748.1"/>
    <property type="molecule type" value="Genomic_DNA"/>
</dbReference>
<dbReference type="InterPro" id="IPR011990">
    <property type="entry name" value="TPR-like_helical_dom_sf"/>
</dbReference>
<protein>
    <submittedName>
        <fullName evidence="5">Pentacotripeptide-repeat region of PRORP domain-containing protein</fullName>
    </submittedName>
</protein>
<evidence type="ECO:0000313" key="4">
    <source>
        <dbReference type="EMBL" id="CAI4001748.1"/>
    </source>
</evidence>
<sequence length="457" mass="51255">SMVEADFLTQAWSFIISARLELSLFVAALVAHLLLFGQSTPQKSKRSKETFSSSPQHFSNAKEVESAFAEAVRGGHARQVLNCWSAAKKFPDAMDIPLANVVEAMQRFKKDGDYIARELSAYLTKHRSTCKMQTINDLLDSLAKRHDSDFVDSVLKILPAGFTLDSRSYEILMNMHFTMRNFQRVNAMVEQAKAAKVPLTTRASIVIIKTALKTENFEDALATFRELKSLWQGHVGPSTAPRQIVAQLVDMACKEHELKRFLPELASVPLTEEVIHLMVMEAVREKDVELLEQVERLGREKGLAFSESTYGMLIKGYKGRDDKVENLFSEALEKKSDAGPELCLALLLCCQQTRNFALAESAYKHFSKQMSLSVLAAFIRFHSEVENYERVCDLYAGPPSWPSTGKVQRIHRRCVMNAALKCGRSTLALPDTCLRRTGNRKPPADVPLDMGDFPTKG</sequence>
<dbReference type="EMBL" id="CAMXCT030002996">
    <property type="protein sequence ID" value="CAL4789060.1"/>
    <property type="molecule type" value="Genomic_DNA"/>
</dbReference>
<feature type="transmembrane region" description="Helical" evidence="3">
    <location>
        <begin position="12"/>
        <end position="36"/>
    </location>
</feature>
<name>A0A9P1G6D7_9DINO</name>
<organism evidence="4">
    <name type="scientific">Cladocopium goreaui</name>
    <dbReference type="NCBI Taxonomy" id="2562237"/>
    <lineage>
        <taxon>Eukaryota</taxon>
        <taxon>Sar</taxon>
        <taxon>Alveolata</taxon>
        <taxon>Dinophyceae</taxon>
        <taxon>Suessiales</taxon>
        <taxon>Symbiodiniaceae</taxon>
        <taxon>Cladocopium</taxon>
    </lineage>
</organism>
<keyword evidence="3" id="KW-0472">Membrane</keyword>
<feature type="non-terminal residue" evidence="4">
    <location>
        <position position="457"/>
    </location>
</feature>
<evidence type="ECO:0000313" key="5">
    <source>
        <dbReference type="EMBL" id="CAL4789060.1"/>
    </source>
</evidence>
<evidence type="ECO:0000256" key="3">
    <source>
        <dbReference type="SAM" id="Phobius"/>
    </source>
</evidence>
<evidence type="ECO:0000256" key="2">
    <source>
        <dbReference type="SAM" id="MobiDB-lite"/>
    </source>
</evidence>
<dbReference type="PANTHER" id="PTHR47936:SF1">
    <property type="entry name" value="PENTATRICOPEPTIDE REPEAT-CONTAINING PROTEIN GUN1, CHLOROPLASTIC"/>
    <property type="match status" value="1"/>
</dbReference>
<dbReference type="Proteomes" id="UP001152797">
    <property type="component" value="Unassembled WGS sequence"/>
</dbReference>
<evidence type="ECO:0000256" key="1">
    <source>
        <dbReference type="ARBA" id="ARBA00022737"/>
    </source>
</evidence>
<reference evidence="5 6" key="2">
    <citation type="submission" date="2024-05" db="EMBL/GenBank/DDBJ databases">
        <authorList>
            <person name="Chen Y."/>
            <person name="Shah S."/>
            <person name="Dougan E. K."/>
            <person name="Thang M."/>
            <person name="Chan C."/>
        </authorList>
    </citation>
    <scope>NUCLEOTIDE SEQUENCE [LARGE SCALE GENOMIC DNA]</scope>
</reference>
<dbReference type="Gene3D" id="1.25.40.10">
    <property type="entry name" value="Tetratricopeptide repeat domain"/>
    <property type="match status" value="1"/>
</dbReference>
<proteinExistence type="predicted"/>
<reference evidence="4" key="1">
    <citation type="submission" date="2022-10" db="EMBL/GenBank/DDBJ databases">
        <authorList>
            <person name="Chen Y."/>
            <person name="Dougan E. K."/>
            <person name="Chan C."/>
            <person name="Rhodes N."/>
            <person name="Thang M."/>
        </authorList>
    </citation>
    <scope>NUCLEOTIDE SEQUENCE</scope>
</reference>